<feature type="region of interest" description="Disordered" evidence="1">
    <location>
        <begin position="1"/>
        <end position="24"/>
    </location>
</feature>
<feature type="domain" description="HAM1-like N-terminal" evidence="2">
    <location>
        <begin position="488"/>
        <end position="655"/>
    </location>
</feature>
<feature type="compositionally biased region" description="Basic and acidic residues" evidence="1">
    <location>
        <begin position="765"/>
        <end position="788"/>
    </location>
</feature>
<feature type="compositionally biased region" description="Polar residues" evidence="1">
    <location>
        <begin position="1"/>
        <end position="12"/>
    </location>
</feature>
<dbReference type="Proteomes" id="UP000267251">
    <property type="component" value="Unassembled WGS sequence"/>
</dbReference>
<reference evidence="4" key="1">
    <citation type="journal article" date="2018" name="Nat. Microbiol.">
        <title>Leveraging single-cell genomics to expand the fungal tree of life.</title>
        <authorList>
            <person name="Ahrendt S.R."/>
            <person name="Quandt C.A."/>
            <person name="Ciobanu D."/>
            <person name="Clum A."/>
            <person name="Salamov A."/>
            <person name="Andreopoulos B."/>
            <person name="Cheng J.F."/>
            <person name="Woyke T."/>
            <person name="Pelin A."/>
            <person name="Henrissat B."/>
            <person name="Reynolds N.K."/>
            <person name="Benny G.L."/>
            <person name="Smith M.E."/>
            <person name="James T.Y."/>
            <person name="Grigoriev I.V."/>
        </authorList>
    </citation>
    <scope>NUCLEOTIDE SEQUENCE [LARGE SCALE GENOMIC DNA]</scope>
</reference>
<accession>A0A4P9Y1R9</accession>
<feature type="region of interest" description="Disordered" evidence="1">
    <location>
        <begin position="753"/>
        <end position="805"/>
    </location>
</feature>
<evidence type="ECO:0000256" key="1">
    <source>
        <dbReference type="SAM" id="MobiDB-lite"/>
    </source>
</evidence>
<keyword evidence="4" id="KW-1185">Reference proteome</keyword>
<dbReference type="PANTHER" id="PTHR31138:SF1">
    <property type="entry name" value="PDZ DOMAIN-CONTAINING PROTEIN"/>
    <property type="match status" value="1"/>
</dbReference>
<feature type="region of interest" description="Disordered" evidence="1">
    <location>
        <begin position="181"/>
        <end position="228"/>
    </location>
</feature>
<dbReference type="AlphaFoldDB" id="A0A4P9Y1R9"/>
<dbReference type="Pfam" id="PF19343">
    <property type="entry name" value="HAM1_N"/>
    <property type="match status" value="2"/>
</dbReference>
<feature type="compositionally biased region" description="Polar residues" evidence="1">
    <location>
        <begin position="796"/>
        <end position="805"/>
    </location>
</feature>
<dbReference type="EMBL" id="KZ988271">
    <property type="protein sequence ID" value="RKP12604.1"/>
    <property type="molecule type" value="Genomic_DNA"/>
</dbReference>
<evidence type="ECO:0000259" key="2">
    <source>
        <dbReference type="Pfam" id="PF19343"/>
    </source>
</evidence>
<evidence type="ECO:0000313" key="4">
    <source>
        <dbReference type="Proteomes" id="UP000267251"/>
    </source>
</evidence>
<feature type="compositionally biased region" description="Polar residues" evidence="1">
    <location>
        <begin position="753"/>
        <end position="764"/>
    </location>
</feature>
<name>A0A4P9Y1R9_9FUNG</name>
<sequence>MTYIASTSVIQTQRRDRGRKRGLTDSEKLRRRTQRRALLLAQAFREGKLPSTVQTCRFLEGFCEHIGLHRMAANVSPQSRRVLADVETLLPVVSKFLGKKNHGNWIQAIIYHARIISMEEEDFRHQKRAIQEAPPTTLVAHMISNGSQAALLLLRSKDILPLLMDLYHVAKSLIRAEPSASFTNGESEQGGDRRRRRMRRLIPTPVPESVKEASQQRGGDKQGDGYTAPSLRESIESASGPQMERAHRGELSLPKALAAAAKSIPRNISSTRLTDAQTKRIVTRILAIGAECSGDPRWQEAWKETAKAVEELNKRWSVGRELLLRRHLLGEEVDDSTLQTENLTSISPGLSGGGGERLLRAIRALWKRLLGSELRELWHACEMDSVLETGYDERDTCESDKVKKASKAWLVKALTHTGTSTKSDMSAVNFNESAVDVPDSSDPHNEEEPHEDVSGEMRKVKEREEMISQGMDILRRIGTLLVQGDETSQAAEKLVKWCRKTAKHLQKDKTWNALARELVGLGTDLILPNGQWRQRGILWKEMFQCSLKTLQAIEYWPIPAIEIEDGGVRLALRDIALHCNGLLPDHVNFSVDSHSHLKGPNPSPSEHRVRLIMSGMRVEAKEIMFSFERSVSPRLKDSGLLDFSTPSPGIDVEVTYIRGGAHLGKETAFVSEVRVRVSRVSLRFHRTRREPLIKRRIKAAVESIIAEKIKALLQMLQGRIEGTIRQAIRGEDDQEGIETDVETEEDSLFANFDESTAVETTSKSRGSDAEIHFSGSQHKESSSARDMKGPPCRSAWASSAFSELP</sequence>
<proteinExistence type="predicted"/>
<dbReference type="OrthoDB" id="19394at2759"/>
<evidence type="ECO:0000313" key="3">
    <source>
        <dbReference type="EMBL" id="RKP12604.1"/>
    </source>
</evidence>
<protein>
    <recommendedName>
        <fullName evidence="2">HAM1-like N-terminal domain-containing protein</fullName>
    </recommendedName>
</protein>
<feature type="domain" description="HAM1-like N-terminal" evidence="2">
    <location>
        <begin position="41"/>
        <end position="127"/>
    </location>
</feature>
<organism evidence="3 4">
    <name type="scientific">Piptocephalis cylindrospora</name>
    <dbReference type="NCBI Taxonomy" id="1907219"/>
    <lineage>
        <taxon>Eukaryota</taxon>
        <taxon>Fungi</taxon>
        <taxon>Fungi incertae sedis</taxon>
        <taxon>Zoopagomycota</taxon>
        <taxon>Zoopagomycotina</taxon>
        <taxon>Zoopagomycetes</taxon>
        <taxon>Zoopagales</taxon>
        <taxon>Piptocephalidaceae</taxon>
        <taxon>Piptocephalis</taxon>
    </lineage>
</organism>
<gene>
    <name evidence="3" type="ORF">BJ684DRAFT_16924</name>
</gene>
<feature type="region of interest" description="Disordered" evidence="1">
    <location>
        <begin position="434"/>
        <end position="457"/>
    </location>
</feature>
<feature type="compositionally biased region" description="Basic and acidic residues" evidence="1">
    <location>
        <begin position="441"/>
        <end position="457"/>
    </location>
</feature>
<dbReference type="PANTHER" id="PTHR31138">
    <property type="entry name" value="CHROMOSOME 19, WHOLE GENOME SHOTGUN SEQUENCE"/>
    <property type="match status" value="1"/>
</dbReference>
<dbReference type="InterPro" id="IPR045967">
    <property type="entry name" value="HAM1-like_N"/>
</dbReference>